<evidence type="ECO:0000313" key="2">
    <source>
        <dbReference type="Proteomes" id="UP001199816"/>
    </source>
</evidence>
<sequence>MSVVFTTTLTDPLTLSCHTQRNFQYTGLQIIAKYKTSAYEPLLSHLFYKLGIATLFRKHQGQGNLPLL</sequence>
<evidence type="ECO:0000313" key="1">
    <source>
        <dbReference type="EMBL" id="MCD2425971.1"/>
    </source>
</evidence>
<dbReference type="EMBL" id="JAJNEC010000008">
    <property type="protein sequence ID" value="MCD2425971.1"/>
    <property type="molecule type" value="Genomic_DNA"/>
</dbReference>
<dbReference type="RefSeq" id="WP_231008562.1">
    <property type="nucleotide sequence ID" value="NZ_JAJNEC010000008.1"/>
</dbReference>
<comment type="caution">
    <text evidence="1">The sequence shown here is derived from an EMBL/GenBank/DDBJ whole genome shotgun (WGS) entry which is preliminary data.</text>
</comment>
<reference evidence="1 2" key="1">
    <citation type="submission" date="2021-11" db="EMBL/GenBank/DDBJ databases">
        <title>Genomic of Niabella pedocola.</title>
        <authorList>
            <person name="Wu T."/>
        </authorList>
    </citation>
    <scope>NUCLEOTIDE SEQUENCE [LARGE SCALE GENOMIC DNA]</scope>
    <source>
        <strain evidence="1 2">JCM 31011</strain>
    </source>
</reference>
<protein>
    <submittedName>
        <fullName evidence="1">Uncharacterized protein</fullName>
    </submittedName>
</protein>
<proteinExistence type="predicted"/>
<gene>
    <name evidence="1" type="ORF">LQ567_24520</name>
</gene>
<name>A0ABS8PY28_9BACT</name>
<dbReference type="Proteomes" id="UP001199816">
    <property type="component" value="Unassembled WGS sequence"/>
</dbReference>
<keyword evidence="2" id="KW-1185">Reference proteome</keyword>
<accession>A0ABS8PY28</accession>
<organism evidence="1 2">
    <name type="scientific">Niabella pedocola</name>
    <dbReference type="NCBI Taxonomy" id="1752077"/>
    <lineage>
        <taxon>Bacteria</taxon>
        <taxon>Pseudomonadati</taxon>
        <taxon>Bacteroidota</taxon>
        <taxon>Chitinophagia</taxon>
        <taxon>Chitinophagales</taxon>
        <taxon>Chitinophagaceae</taxon>
        <taxon>Niabella</taxon>
    </lineage>
</organism>